<organism evidence="1">
    <name type="scientific">Enterobacter asburiae</name>
    <dbReference type="NCBI Taxonomy" id="61645"/>
    <lineage>
        <taxon>Bacteria</taxon>
        <taxon>Pseudomonadati</taxon>
        <taxon>Pseudomonadota</taxon>
        <taxon>Gammaproteobacteria</taxon>
        <taxon>Enterobacterales</taxon>
        <taxon>Enterobacteriaceae</taxon>
        <taxon>Enterobacter</taxon>
        <taxon>Enterobacter cloacae complex</taxon>
    </lineage>
</organism>
<dbReference type="AlphaFoldDB" id="A0A455VSI9"/>
<evidence type="ECO:0000313" key="1">
    <source>
        <dbReference type="EMBL" id="BBI96382.1"/>
    </source>
</evidence>
<name>A0A455VSI9_ENTAS</name>
<accession>A0A455VSI9</accession>
<dbReference type="EMBL" id="AP019533">
    <property type="protein sequence ID" value="BBI96382.1"/>
    <property type="molecule type" value="Genomic_DNA"/>
</dbReference>
<protein>
    <submittedName>
        <fullName evidence="1">Uncharacterized protein</fullName>
    </submittedName>
</protein>
<reference evidence="1" key="1">
    <citation type="submission" date="2019-03" db="EMBL/GenBank/DDBJ databases">
        <title>Complete genome sequences of Enterobacter asburiae str. MRY18-106 isolated from a patient in Japan.</title>
        <authorList>
            <person name="Sekizuka T."/>
            <person name="Matsui M."/>
            <person name="Takara T."/>
            <person name="Uechi A."/>
            <person name="Harakuni M."/>
            <person name="Kimura T."/>
            <person name="Suzuki S."/>
            <person name="Kuroda M."/>
        </authorList>
    </citation>
    <scope>NUCLEOTIDE SEQUENCE</scope>
    <source>
        <strain evidence="1">MRY18-106</strain>
    </source>
</reference>
<sequence length="30" mass="3436">MVSEVFIDIILADLHISNNQGESKMAWFNL</sequence>
<proteinExistence type="predicted"/>
<gene>
    <name evidence="1" type="ORF">MRY18106EAS_29140</name>
</gene>